<evidence type="ECO:0000313" key="5">
    <source>
        <dbReference type="EMBL" id="TCD71503.1"/>
    </source>
</evidence>
<sequence length="482" mass="53105">MSSEEDISPNSDLDEWERLLDEQTVLFRRTSSQNKDLQVRVEELERELSVWKSALKATDEEKKQLQRSVVKLERNIGSLKDDNPLILCLIDGDGTIFSSDLISLGQVGGHQAASLLTKGLTDHLADVEESARGQIWLTVYCNKAGLLETLMANGACTPEQFESFVTGFNQASPLFSFVDVGSGKERADEKIKECLRVFTRFPQITKVFFGGAHDNGYASTLNYLQNEGHLHKVIVLRGYKELAFEIRNLNLPSLQIDSLFHKKRLQSLAKSSSSSTNKGASSSKKAPPATIQAQDFEKFRNKTSPPSSVPRSKTTSGNGSRSLDPNVPLHRQKPPPCNFFYLADCKHGSGCRYGHDYYLQPYHIEELRENSPKWPCPFVNRAHMHDRSSSGKTSHSGSRSRSSASSPPDGGSPAGIAFSSTLPTATSPMPGSPTSTSAYSFSMGSDGRPLFTPGSSSSRSGLLSRIARRVEEYEDDDEEVIL</sequence>
<keyword evidence="1" id="KW-0862">Zinc</keyword>
<feature type="region of interest" description="Disordered" evidence="3">
    <location>
        <begin position="383"/>
        <end position="463"/>
    </location>
</feature>
<proteinExistence type="predicted"/>
<dbReference type="GO" id="GO:0008270">
    <property type="term" value="F:zinc ion binding"/>
    <property type="evidence" value="ECO:0007669"/>
    <property type="project" value="UniProtKB-KW"/>
</dbReference>
<gene>
    <name evidence="5" type="ORF">EIP91_008884</name>
</gene>
<dbReference type="Pfam" id="PF25540">
    <property type="entry name" value="DUF7923"/>
    <property type="match status" value="1"/>
</dbReference>
<evidence type="ECO:0000256" key="2">
    <source>
        <dbReference type="SAM" id="Coils"/>
    </source>
</evidence>
<feature type="compositionally biased region" description="Low complexity" evidence="3">
    <location>
        <begin position="270"/>
        <end position="286"/>
    </location>
</feature>
<keyword evidence="1" id="KW-0863">Zinc-finger</keyword>
<comment type="caution">
    <text evidence="5">The sequence shown here is derived from an EMBL/GenBank/DDBJ whole genome shotgun (WGS) entry which is preliminary data.</text>
</comment>
<feature type="domain" description="C3H1-type" evidence="4">
    <location>
        <begin position="331"/>
        <end position="358"/>
    </location>
</feature>
<feature type="compositionally biased region" description="Low complexity" evidence="3">
    <location>
        <begin position="390"/>
        <end position="437"/>
    </location>
</feature>
<dbReference type="InterPro" id="IPR000571">
    <property type="entry name" value="Znf_CCCH"/>
</dbReference>
<evidence type="ECO:0000256" key="3">
    <source>
        <dbReference type="SAM" id="MobiDB-lite"/>
    </source>
</evidence>
<protein>
    <recommendedName>
        <fullName evidence="4">C3H1-type domain-containing protein</fullName>
    </recommendedName>
</protein>
<accession>A0A4R0RV72</accession>
<keyword evidence="1" id="KW-0479">Metal-binding</keyword>
<evidence type="ECO:0000256" key="1">
    <source>
        <dbReference type="PROSITE-ProRule" id="PRU00723"/>
    </source>
</evidence>
<feature type="compositionally biased region" description="Low complexity" evidence="3">
    <location>
        <begin position="454"/>
        <end position="463"/>
    </location>
</feature>
<dbReference type="STRING" id="92696.A0A4R0RV72"/>
<keyword evidence="6" id="KW-1185">Reference proteome</keyword>
<feature type="region of interest" description="Disordered" evidence="3">
    <location>
        <begin position="270"/>
        <end position="330"/>
    </location>
</feature>
<dbReference type="PANTHER" id="PTHR37543:SF1">
    <property type="entry name" value="CCCH ZINC FINGER DNA BINDING PROTEIN (AFU_ORTHOLOGUE AFUA_5G12760)"/>
    <property type="match status" value="1"/>
</dbReference>
<feature type="compositionally biased region" description="Polar residues" evidence="3">
    <location>
        <begin position="302"/>
        <end position="323"/>
    </location>
</feature>
<feature type="zinc finger region" description="C3H1-type" evidence="1">
    <location>
        <begin position="331"/>
        <end position="358"/>
    </location>
</feature>
<evidence type="ECO:0000313" key="6">
    <source>
        <dbReference type="Proteomes" id="UP000292702"/>
    </source>
</evidence>
<evidence type="ECO:0000259" key="4">
    <source>
        <dbReference type="PROSITE" id="PS50103"/>
    </source>
</evidence>
<dbReference type="InterPro" id="IPR057683">
    <property type="entry name" value="DUF7923"/>
</dbReference>
<dbReference type="EMBL" id="RWJN01000005">
    <property type="protein sequence ID" value="TCD71503.1"/>
    <property type="molecule type" value="Genomic_DNA"/>
</dbReference>
<dbReference type="AlphaFoldDB" id="A0A4R0RV72"/>
<reference evidence="5 6" key="1">
    <citation type="submission" date="2018-11" db="EMBL/GenBank/DDBJ databases">
        <title>Genome assembly of Steccherinum ochraceum LE-BIN_3174, the white-rot fungus of the Steccherinaceae family (The Residual Polyporoid clade, Polyporales, Basidiomycota).</title>
        <authorList>
            <person name="Fedorova T.V."/>
            <person name="Glazunova O.A."/>
            <person name="Landesman E.O."/>
            <person name="Moiseenko K.V."/>
            <person name="Psurtseva N.V."/>
            <person name="Savinova O.S."/>
            <person name="Shakhova N.V."/>
            <person name="Tyazhelova T.V."/>
            <person name="Vasina D.V."/>
        </authorList>
    </citation>
    <scope>NUCLEOTIDE SEQUENCE [LARGE SCALE GENOMIC DNA]</scope>
    <source>
        <strain evidence="5 6">LE-BIN_3174</strain>
    </source>
</reference>
<dbReference type="PANTHER" id="PTHR37543">
    <property type="entry name" value="CCCH ZINC FINGER DNA BINDING PROTEIN (AFU_ORTHOLOGUE AFUA_5G12760)"/>
    <property type="match status" value="1"/>
</dbReference>
<dbReference type="OrthoDB" id="2270193at2759"/>
<feature type="coiled-coil region" evidence="2">
    <location>
        <begin position="27"/>
        <end position="82"/>
    </location>
</feature>
<keyword evidence="2" id="KW-0175">Coiled coil</keyword>
<organism evidence="5 6">
    <name type="scientific">Steccherinum ochraceum</name>
    <dbReference type="NCBI Taxonomy" id="92696"/>
    <lineage>
        <taxon>Eukaryota</taxon>
        <taxon>Fungi</taxon>
        <taxon>Dikarya</taxon>
        <taxon>Basidiomycota</taxon>
        <taxon>Agaricomycotina</taxon>
        <taxon>Agaricomycetes</taxon>
        <taxon>Polyporales</taxon>
        <taxon>Steccherinaceae</taxon>
        <taxon>Steccherinum</taxon>
    </lineage>
</organism>
<dbReference type="PROSITE" id="PS50103">
    <property type="entry name" value="ZF_C3H1"/>
    <property type="match status" value="1"/>
</dbReference>
<name>A0A4R0RV72_9APHY</name>
<dbReference type="Proteomes" id="UP000292702">
    <property type="component" value="Unassembled WGS sequence"/>
</dbReference>